<dbReference type="EnsemblPlants" id="KQJ87720">
    <property type="protein sequence ID" value="KQJ87720"/>
    <property type="gene ID" value="BRADI_4g13219v3"/>
</dbReference>
<organism evidence="2">
    <name type="scientific">Brachypodium distachyon</name>
    <name type="common">Purple false brome</name>
    <name type="synonym">Trachynia distachya</name>
    <dbReference type="NCBI Taxonomy" id="15368"/>
    <lineage>
        <taxon>Eukaryota</taxon>
        <taxon>Viridiplantae</taxon>
        <taxon>Streptophyta</taxon>
        <taxon>Embryophyta</taxon>
        <taxon>Tracheophyta</taxon>
        <taxon>Spermatophyta</taxon>
        <taxon>Magnoliopsida</taxon>
        <taxon>Liliopsida</taxon>
        <taxon>Poales</taxon>
        <taxon>Poaceae</taxon>
        <taxon>BOP clade</taxon>
        <taxon>Pooideae</taxon>
        <taxon>Stipodae</taxon>
        <taxon>Brachypodieae</taxon>
        <taxon>Brachypodium</taxon>
    </lineage>
</organism>
<dbReference type="Proteomes" id="UP000008810">
    <property type="component" value="Chromosome 4"/>
</dbReference>
<evidence type="ECO:0000256" key="1">
    <source>
        <dbReference type="SAM" id="MobiDB-lite"/>
    </source>
</evidence>
<gene>
    <name evidence="2" type="ORF">BRADI_4g13219v3</name>
</gene>
<dbReference type="InParanoid" id="A0A0Q3IN75"/>
<reference evidence="2 3" key="1">
    <citation type="journal article" date="2010" name="Nature">
        <title>Genome sequencing and analysis of the model grass Brachypodium distachyon.</title>
        <authorList>
            <consortium name="International Brachypodium Initiative"/>
        </authorList>
    </citation>
    <scope>NUCLEOTIDE SEQUENCE [LARGE SCALE GENOMIC DNA]</scope>
    <source>
        <strain evidence="2 3">Bd21</strain>
    </source>
</reference>
<feature type="compositionally biased region" description="Basic and acidic residues" evidence="1">
    <location>
        <begin position="20"/>
        <end position="44"/>
    </location>
</feature>
<sequence>MAAREGGGGQAAVGPRVRWRSRDDDLAREGEGTGAKEGEEHEISNFRAQATIWPREGGDRRHWRENTSSKKREGRRELLHPLLHLRKNGGEEEGWAWPDARTAPSSRISWLPSPTSAVLPTLPMARRPPSWAADNFAGCQTLGITHYPTRNLGVINFSSPLLLVTGRAMDTGYPPAS</sequence>
<name>A0A0Q3IN75_BRADI</name>
<evidence type="ECO:0000313" key="4">
    <source>
        <dbReference type="Proteomes" id="UP000008810"/>
    </source>
</evidence>
<dbReference type="AlphaFoldDB" id="A0A0Q3IN75"/>
<evidence type="ECO:0000313" key="3">
    <source>
        <dbReference type="EnsemblPlants" id="KQJ87720"/>
    </source>
</evidence>
<feature type="compositionally biased region" description="Gly residues" evidence="1">
    <location>
        <begin position="1"/>
        <end position="11"/>
    </location>
</feature>
<protein>
    <submittedName>
        <fullName evidence="2 3">Uncharacterized protein</fullName>
    </submittedName>
</protein>
<evidence type="ECO:0000313" key="2">
    <source>
        <dbReference type="EMBL" id="KQJ87720.1"/>
    </source>
</evidence>
<reference evidence="2" key="2">
    <citation type="submission" date="2017-06" db="EMBL/GenBank/DDBJ databases">
        <title>WGS assembly of Brachypodium distachyon.</title>
        <authorList>
            <consortium name="The International Brachypodium Initiative"/>
            <person name="Lucas S."/>
            <person name="Harmon-Smith M."/>
            <person name="Lail K."/>
            <person name="Tice H."/>
            <person name="Grimwood J."/>
            <person name="Bruce D."/>
            <person name="Barry K."/>
            <person name="Shu S."/>
            <person name="Lindquist E."/>
            <person name="Wang M."/>
            <person name="Pitluck S."/>
            <person name="Vogel J.P."/>
            <person name="Garvin D.F."/>
            <person name="Mockler T.C."/>
            <person name="Schmutz J."/>
            <person name="Rokhsar D."/>
            <person name="Bevan M.W."/>
        </authorList>
    </citation>
    <scope>NUCLEOTIDE SEQUENCE</scope>
    <source>
        <strain evidence="2">Bd21</strain>
    </source>
</reference>
<dbReference type="Gramene" id="KQJ87720">
    <property type="protein sequence ID" value="KQJ87720"/>
    <property type="gene ID" value="BRADI_4g13219v3"/>
</dbReference>
<dbReference type="EMBL" id="CM000883">
    <property type="protein sequence ID" value="KQJ87720.1"/>
    <property type="molecule type" value="Genomic_DNA"/>
</dbReference>
<reference evidence="3" key="3">
    <citation type="submission" date="2018-08" db="UniProtKB">
        <authorList>
            <consortium name="EnsemblPlants"/>
        </authorList>
    </citation>
    <scope>IDENTIFICATION</scope>
    <source>
        <strain evidence="3">cv. Bd21</strain>
    </source>
</reference>
<accession>A0A0Q3IN75</accession>
<feature type="region of interest" description="Disordered" evidence="1">
    <location>
        <begin position="1"/>
        <end position="76"/>
    </location>
</feature>
<proteinExistence type="predicted"/>
<keyword evidence="4" id="KW-1185">Reference proteome</keyword>
<feature type="compositionally biased region" description="Basic and acidic residues" evidence="1">
    <location>
        <begin position="56"/>
        <end position="76"/>
    </location>
</feature>